<feature type="compositionally biased region" description="Basic residues" evidence="1">
    <location>
        <begin position="958"/>
        <end position="970"/>
    </location>
</feature>
<feature type="compositionally biased region" description="Polar residues" evidence="1">
    <location>
        <begin position="865"/>
        <end position="880"/>
    </location>
</feature>
<feature type="region of interest" description="Disordered" evidence="1">
    <location>
        <begin position="865"/>
        <end position="983"/>
    </location>
</feature>
<evidence type="ECO:0000259" key="2">
    <source>
        <dbReference type="Pfam" id="PF20253"/>
    </source>
</evidence>
<comment type="caution">
    <text evidence="3">The sequence shown here is derived from an EMBL/GenBank/DDBJ whole genome shotgun (WGS) entry which is preliminary data.</text>
</comment>
<proteinExistence type="predicted"/>
<name>A0ABR0DZT4_ZASCE</name>
<evidence type="ECO:0000313" key="3">
    <source>
        <dbReference type="EMBL" id="KAK4494692.1"/>
    </source>
</evidence>
<dbReference type="Proteomes" id="UP001305779">
    <property type="component" value="Unassembled WGS sequence"/>
</dbReference>
<dbReference type="Pfam" id="PF20253">
    <property type="entry name" value="DUF6604"/>
    <property type="match status" value="1"/>
</dbReference>
<feature type="compositionally biased region" description="Basic and acidic residues" evidence="1">
    <location>
        <begin position="890"/>
        <end position="903"/>
    </location>
</feature>
<gene>
    <name evidence="3" type="ORF">PRZ48_014048</name>
</gene>
<reference evidence="3 4" key="1">
    <citation type="journal article" date="2023" name="G3 (Bethesda)">
        <title>A chromosome-level genome assembly of Zasmidium syzygii isolated from banana leaves.</title>
        <authorList>
            <person name="van Westerhoven A.C."/>
            <person name="Mehrabi R."/>
            <person name="Talebi R."/>
            <person name="Steentjes M.B.F."/>
            <person name="Corcolon B."/>
            <person name="Chong P.A."/>
            <person name="Kema G.H.J."/>
            <person name="Seidl M.F."/>
        </authorList>
    </citation>
    <scope>NUCLEOTIDE SEQUENCE [LARGE SCALE GENOMIC DNA]</scope>
    <source>
        <strain evidence="3 4">P124</strain>
    </source>
</reference>
<evidence type="ECO:0000313" key="4">
    <source>
        <dbReference type="Proteomes" id="UP001305779"/>
    </source>
</evidence>
<dbReference type="InterPro" id="IPR046539">
    <property type="entry name" value="DUF6604"/>
</dbReference>
<accession>A0ABR0DZT4</accession>
<sequence length="983" mass="109797">MAEQNFHSGSNHDRYKSGTKRLCQWLVTVSNQCTDITGLVSALPPRNSHAQVVAQSVQLQTDEYISLARTISQAVKDGEPGIFVPRFVLDNIDTVIRLRQEEHEFYAATSMIVHKELSEDDKSHKHFIQVLRQVWAILGPAHTTSSQRAANELNKASWMNAILDNDDQRQVIQTGLIATGQSFKRSAKARNISNSKATPTKTVNCVDLSKATFDVGNEANDPKHDLYCHLQDMHSVRTSCSETLEAWRDGKVSTLSAIMTAKVSCALIRCANVEFSLRHPELDTYGKILSFLGLKIVAFGGEPVVYLVNEGGTSSQVPSSQGPANVLELLYPIGAKMSSTFQDCLSRHARNSMQYKKDVSGSFDPPSSGEVEWLTYHRLVQVLLENADMISRHVNSKSFEELDDFTEGLVSHNVELWVNCSCEIYADLFDALGDEVSQGVAMVEENLDRMLGLQLATSGGPGEEEGKQTSDNISRAMEGARRCHARLKLETPELSRGDMSSALYKKQEGQVTDMECPEISGLERVLPINAGISTYLLMKAMLDHSCNIIHNRFAVQAMAYLYMATIHGKLLESSWADMDHIMQSYHPEGVWLPKPEPNRHASWFQSAYKTSIGMKFYELNRKKVGQTFPDQKKARHFMGCEFTHRLSEHERRTEHDSVKTSHHKRAQIVLHEMATERRQRECGAGSNERYEFSPLELLTEFQISFAKGEPILNFDLGLFPSSCEDFLRHIQKKLSPESTIDETQFACVILEDYAKDGDMLAKAAEIIEEHILTKGDHFASFARTRSAGKKPKGPRLYDVADELQVQRAEDSEKFKGAGTSVARIGKVVALYHPRLTAKTLEKARQHTALSKCVSLPAYMMRTGSANVEDTVSKGSKQTAEASRDNIGPGIDERKDSLDPIDSKEDNEETVGCSGPASIDEMEQGNEMEDRDSGEVEHARDSTEPKKLADVEKATEKTKSKKKRKKGGSKKKLSEKEVVSWNFS</sequence>
<dbReference type="EMBL" id="JAXOVC010000013">
    <property type="protein sequence ID" value="KAK4494692.1"/>
    <property type="molecule type" value="Genomic_DNA"/>
</dbReference>
<evidence type="ECO:0000256" key="1">
    <source>
        <dbReference type="SAM" id="MobiDB-lite"/>
    </source>
</evidence>
<feature type="domain" description="DUF6604" evidence="2">
    <location>
        <begin position="14"/>
        <end position="274"/>
    </location>
</feature>
<dbReference type="PANTHER" id="PTHR38795:SF1">
    <property type="entry name" value="DUF6604 DOMAIN-CONTAINING PROTEIN"/>
    <property type="match status" value="1"/>
</dbReference>
<feature type="compositionally biased region" description="Basic and acidic residues" evidence="1">
    <location>
        <begin position="930"/>
        <end position="957"/>
    </location>
</feature>
<feature type="compositionally biased region" description="Acidic residues" evidence="1">
    <location>
        <begin position="919"/>
        <end position="929"/>
    </location>
</feature>
<organism evidence="3 4">
    <name type="scientific">Zasmidium cellare</name>
    <name type="common">Wine cellar mold</name>
    <name type="synonym">Racodium cellare</name>
    <dbReference type="NCBI Taxonomy" id="395010"/>
    <lineage>
        <taxon>Eukaryota</taxon>
        <taxon>Fungi</taxon>
        <taxon>Dikarya</taxon>
        <taxon>Ascomycota</taxon>
        <taxon>Pezizomycotina</taxon>
        <taxon>Dothideomycetes</taxon>
        <taxon>Dothideomycetidae</taxon>
        <taxon>Mycosphaerellales</taxon>
        <taxon>Mycosphaerellaceae</taxon>
        <taxon>Zasmidium</taxon>
    </lineage>
</organism>
<protein>
    <recommendedName>
        <fullName evidence="2">DUF6604 domain-containing protein</fullName>
    </recommendedName>
</protein>
<dbReference type="PANTHER" id="PTHR38795">
    <property type="entry name" value="DUF6604 DOMAIN-CONTAINING PROTEIN"/>
    <property type="match status" value="1"/>
</dbReference>
<keyword evidence="4" id="KW-1185">Reference proteome</keyword>